<reference evidence="2 3" key="1">
    <citation type="submission" date="2020-10" db="EMBL/GenBank/DDBJ databases">
        <title>Sequencing the genomes of 1000 actinobacteria strains.</title>
        <authorList>
            <person name="Klenk H.-P."/>
        </authorList>
    </citation>
    <scope>NUCLEOTIDE SEQUENCE [LARGE SCALE GENOMIC DNA]</scope>
    <source>
        <strain evidence="2 3">DSM 46744</strain>
    </source>
</reference>
<dbReference type="RefSeq" id="WP_192763706.1">
    <property type="nucleotide sequence ID" value="NZ_JADBDZ010000001.1"/>
</dbReference>
<evidence type="ECO:0000256" key="1">
    <source>
        <dbReference type="SAM" id="Phobius"/>
    </source>
</evidence>
<comment type="caution">
    <text evidence="2">The sequence shown here is derived from an EMBL/GenBank/DDBJ whole genome shotgun (WGS) entry which is preliminary data.</text>
</comment>
<sequence length="60" mass="6542">MFGRAPLEERIARRQAELGPWERGKGPFDQPVAKYLLIASLVVTVAAHVIGGVVLAFMAH</sequence>
<accession>A0ABR9K526</accession>
<keyword evidence="1" id="KW-0812">Transmembrane</keyword>
<organism evidence="2 3">
    <name type="scientific">Actinomadura algeriensis</name>
    <dbReference type="NCBI Taxonomy" id="1679523"/>
    <lineage>
        <taxon>Bacteria</taxon>
        <taxon>Bacillati</taxon>
        <taxon>Actinomycetota</taxon>
        <taxon>Actinomycetes</taxon>
        <taxon>Streptosporangiales</taxon>
        <taxon>Thermomonosporaceae</taxon>
        <taxon>Actinomadura</taxon>
    </lineage>
</organism>
<name>A0ABR9K526_9ACTN</name>
<dbReference type="Proteomes" id="UP000627838">
    <property type="component" value="Unassembled WGS sequence"/>
</dbReference>
<evidence type="ECO:0000313" key="2">
    <source>
        <dbReference type="EMBL" id="MBE1537922.1"/>
    </source>
</evidence>
<keyword evidence="1" id="KW-0472">Membrane</keyword>
<gene>
    <name evidence="2" type="ORF">H4W34_007755</name>
</gene>
<protein>
    <submittedName>
        <fullName evidence="2">Uncharacterized protein</fullName>
    </submittedName>
</protein>
<dbReference type="EMBL" id="JADBDZ010000001">
    <property type="protein sequence ID" value="MBE1537922.1"/>
    <property type="molecule type" value="Genomic_DNA"/>
</dbReference>
<keyword evidence="1" id="KW-1133">Transmembrane helix</keyword>
<proteinExistence type="predicted"/>
<evidence type="ECO:0000313" key="3">
    <source>
        <dbReference type="Proteomes" id="UP000627838"/>
    </source>
</evidence>
<keyword evidence="3" id="KW-1185">Reference proteome</keyword>
<feature type="transmembrane region" description="Helical" evidence="1">
    <location>
        <begin position="35"/>
        <end position="59"/>
    </location>
</feature>